<protein>
    <submittedName>
        <fullName evidence="2">Uncharacterized protein</fullName>
    </submittedName>
</protein>
<gene>
    <name evidence="2" type="ORF">F8C76_06625</name>
</gene>
<feature type="signal peptide" evidence="1">
    <location>
        <begin position="1"/>
        <end position="20"/>
    </location>
</feature>
<proteinExistence type="predicted"/>
<dbReference type="RefSeq" id="WP_152130996.1">
    <property type="nucleotide sequence ID" value="NZ_WELG01000001.1"/>
</dbReference>
<sequence length="251" mass="28709">MKKILGYTILFLFLSTGARAQEFDLGDIMGEAQEFFGEAQEKAEHQADTEAQKKFEAAFKDKFKKWGEYLNELDGYSADTKCAYMIFKYKIEYDALVKETTAATNCSKKYDLYGMQLMAKLSSTSIIYCSEDLFNLINYSLGGEEIENRDARVRTLEKEIFDIIKISRNTHRRDAMSLRDPELSDFEATFLEVFGYKNPDLMEDHFNHEADDSILAEINGVLMAYFHPAQLLASTISISKEMDKLKPCAGL</sequence>
<dbReference type="AlphaFoldDB" id="A0A6I1EBL2"/>
<dbReference type="EMBL" id="WELG01000001">
    <property type="protein sequence ID" value="KAB7531164.1"/>
    <property type="molecule type" value="Genomic_DNA"/>
</dbReference>
<dbReference type="OrthoDB" id="1441832at2"/>
<dbReference type="Proteomes" id="UP000429785">
    <property type="component" value="Unassembled WGS sequence"/>
</dbReference>
<reference evidence="2 3" key="1">
    <citation type="submission" date="2019-10" db="EMBL/GenBank/DDBJ databases">
        <title>Muricauda olearia CL-SS4 JCM15563 genome.</title>
        <authorList>
            <person name="Liu L."/>
        </authorList>
    </citation>
    <scope>NUCLEOTIDE SEQUENCE [LARGE SCALE GENOMIC DNA]</scope>
    <source>
        <strain evidence="2 3">CL-SS4</strain>
    </source>
</reference>
<evidence type="ECO:0000313" key="3">
    <source>
        <dbReference type="Proteomes" id="UP000429785"/>
    </source>
</evidence>
<organism evidence="2 3">
    <name type="scientific">Flagellimonas olearia</name>
    <dbReference type="NCBI Taxonomy" id="552546"/>
    <lineage>
        <taxon>Bacteria</taxon>
        <taxon>Pseudomonadati</taxon>
        <taxon>Bacteroidota</taxon>
        <taxon>Flavobacteriia</taxon>
        <taxon>Flavobacteriales</taxon>
        <taxon>Flavobacteriaceae</taxon>
        <taxon>Flagellimonas</taxon>
    </lineage>
</organism>
<keyword evidence="1" id="KW-0732">Signal</keyword>
<evidence type="ECO:0000256" key="1">
    <source>
        <dbReference type="SAM" id="SignalP"/>
    </source>
</evidence>
<evidence type="ECO:0000313" key="2">
    <source>
        <dbReference type="EMBL" id="KAB7531164.1"/>
    </source>
</evidence>
<feature type="chain" id="PRO_5026118784" evidence="1">
    <location>
        <begin position="21"/>
        <end position="251"/>
    </location>
</feature>
<accession>A0A6I1EBL2</accession>
<comment type="caution">
    <text evidence="2">The sequence shown here is derived from an EMBL/GenBank/DDBJ whole genome shotgun (WGS) entry which is preliminary data.</text>
</comment>
<name>A0A6I1EBL2_9FLAO</name>